<name>A0ABS9UMP3_9BACT</name>
<comment type="caution">
    <text evidence="1">The sequence shown here is derived from an EMBL/GenBank/DDBJ whole genome shotgun (WGS) entry which is preliminary data.</text>
</comment>
<proteinExistence type="predicted"/>
<dbReference type="EMBL" id="JAKZGS010000004">
    <property type="protein sequence ID" value="MCH7397894.1"/>
    <property type="molecule type" value="Genomic_DNA"/>
</dbReference>
<dbReference type="RefSeq" id="WP_241274405.1">
    <property type="nucleotide sequence ID" value="NZ_JAKZGS010000004.1"/>
</dbReference>
<sequence length="361" mass="42140">MKKIFFFCIIIGSCNPKSNNTLEELIVEKTILNLDFGNDIYDANPSFYGLNNNYELLVYDRNQAELQLFEINSNKKIKINLEFSGPNSIDKNIFSLYKEKENLHICSGNSVVIADIDGKKLKEVFYHEILEKLKLQNHLYSLSIIPKSNWNVETNDLFLWLKAFNSHESKFKIYNEFIEILRYNVISDSSEILKLKVPENLIQESNQGYYQGIIPHISVKNNTIVYAFPNFDDVFIYNQETKEIINHKITPKSFKQSPPTNYENYGKTGEIVGEVYTRILDIAFDYENRLIYRLHSQIQDGKLIGHRKLTILNLQGEHKEVDLTEESGVRLQTSNGKLYIIQRDIPDENSLRLNQYEIKLD</sequence>
<evidence type="ECO:0000313" key="2">
    <source>
        <dbReference type="Proteomes" id="UP001165488"/>
    </source>
</evidence>
<protein>
    <recommendedName>
        <fullName evidence="3">TolB-like 6-blade propeller-like</fullName>
    </recommendedName>
</protein>
<keyword evidence="2" id="KW-1185">Reference proteome</keyword>
<evidence type="ECO:0000313" key="1">
    <source>
        <dbReference type="EMBL" id="MCH7397894.1"/>
    </source>
</evidence>
<organism evidence="1 2">
    <name type="scientific">Belliella calami</name>
    <dbReference type="NCBI Taxonomy" id="2923436"/>
    <lineage>
        <taxon>Bacteria</taxon>
        <taxon>Pseudomonadati</taxon>
        <taxon>Bacteroidota</taxon>
        <taxon>Cytophagia</taxon>
        <taxon>Cytophagales</taxon>
        <taxon>Cyclobacteriaceae</taxon>
        <taxon>Belliella</taxon>
    </lineage>
</organism>
<reference evidence="1" key="1">
    <citation type="submission" date="2022-03" db="EMBL/GenBank/DDBJ databases">
        <title>De novo assembled genomes of Belliella spp. (Cyclobacteriaceae) strains.</title>
        <authorList>
            <person name="Szabo A."/>
            <person name="Korponai K."/>
            <person name="Felfoldi T."/>
        </authorList>
    </citation>
    <scope>NUCLEOTIDE SEQUENCE</scope>
    <source>
        <strain evidence="1">DSM 107340</strain>
    </source>
</reference>
<evidence type="ECO:0008006" key="3">
    <source>
        <dbReference type="Google" id="ProtNLM"/>
    </source>
</evidence>
<gene>
    <name evidence="1" type="ORF">MM236_07835</name>
</gene>
<accession>A0ABS9UMP3</accession>
<dbReference type="Proteomes" id="UP001165488">
    <property type="component" value="Unassembled WGS sequence"/>
</dbReference>